<reference evidence="2 3" key="1">
    <citation type="journal article" date="2014" name="Am. J. Bot.">
        <title>Genome assembly and annotation for red clover (Trifolium pratense; Fabaceae).</title>
        <authorList>
            <person name="Istvanek J."/>
            <person name="Jaros M."/>
            <person name="Krenek A."/>
            <person name="Repkova J."/>
        </authorList>
    </citation>
    <scope>NUCLEOTIDE SEQUENCE [LARGE SCALE GENOMIC DNA]</scope>
    <source>
        <strain evidence="3">cv. Tatra</strain>
        <tissue evidence="2">Young leaves</tissue>
    </source>
</reference>
<name>A0A2K3LJ16_TRIPR</name>
<feature type="non-terminal residue" evidence="2">
    <location>
        <position position="564"/>
    </location>
</feature>
<protein>
    <submittedName>
        <fullName evidence="2">Ribonuclease H</fullName>
    </submittedName>
</protein>
<evidence type="ECO:0000313" key="3">
    <source>
        <dbReference type="Proteomes" id="UP000236291"/>
    </source>
</evidence>
<reference evidence="2 3" key="2">
    <citation type="journal article" date="2017" name="Front. Plant Sci.">
        <title>Gene Classification and Mining of Molecular Markers Useful in Red Clover (Trifolium pratense) Breeding.</title>
        <authorList>
            <person name="Istvanek J."/>
            <person name="Dluhosova J."/>
            <person name="Dluhos P."/>
            <person name="Patkova L."/>
            <person name="Nedelnik J."/>
            <person name="Repkova J."/>
        </authorList>
    </citation>
    <scope>NUCLEOTIDE SEQUENCE [LARGE SCALE GENOMIC DNA]</scope>
    <source>
        <strain evidence="3">cv. Tatra</strain>
        <tissue evidence="2">Young leaves</tissue>
    </source>
</reference>
<feature type="domain" description="Reverse transcriptase zinc-binding" evidence="1">
    <location>
        <begin position="426"/>
        <end position="521"/>
    </location>
</feature>
<dbReference type="PANTHER" id="PTHR33116">
    <property type="entry name" value="REVERSE TRANSCRIPTASE ZINC-BINDING DOMAIN-CONTAINING PROTEIN-RELATED-RELATED"/>
    <property type="match status" value="1"/>
</dbReference>
<comment type="caution">
    <text evidence="2">The sequence shown here is derived from an EMBL/GenBank/DDBJ whole genome shotgun (WGS) entry which is preliminary data.</text>
</comment>
<gene>
    <name evidence="2" type="ORF">L195_g034513</name>
</gene>
<dbReference type="InterPro" id="IPR026960">
    <property type="entry name" value="RVT-Znf"/>
</dbReference>
<dbReference type="Proteomes" id="UP000236291">
    <property type="component" value="Unassembled WGS sequence"/>
</dbReference>
<dbReference type="Pfam" id="PF13966">
    <property type="entry name" value="zf-RVT"/>
    <property type="match status" value="1"/>
</dbReference>
<accession>A0A2K3LJ16</accession>
<organism evidence="2 3">
    <name type="scientific">Trifolium pratense</name>
    <name type="common">Red clover</name>
    <dbReference type="NCBI Taxonomy" id="57577"/>
    <lineage>
        <taxon>Eukaryota</taxon>
        <taxon>Viridiplantae</taxon>
        <taxon>Streptophyta</taxon>
        <taxon>Embryophyta</taxon>
        <taxon>Tracheophyta</taxon>
        <taxon>Spermatophyta</taxon>
        <taxon>Magnoliopsida</taxon>
        <taxon>eudicotyledons</taxon>
        <taxon>Gunneridae</taxon>
        <taxon>Pentapetalae</taxon>
        <taxon>rosids</taxon>
        <taxon>fabids</taxon>
        <taxon>Fabales</taxon>
        <taxon>Fabaceae</taxon>
        <taxon>Papilionoideae</taxon>
        <taxon>50 kb inversion clade</taxon>
        <taxon>NPAAA clade</taxon>
        <taxon>Hologalegina</taxon>
        <taxon>IRL clade</taxon>
        <taxon>Trifolieae</taxon>
        <taxon>Trifolium</taxon>
    </lineage>
</organism>
<dbReference type="EMBL" id="ASHM01034293">
    <property type="protein sequence ID" value="PNX78535.1"/>
    <property type="molecule type" value="Genomic_DNA"/>
</dbReference>
<dbReference type="ExpressionAtlas" id="A0A2K3LJ16">
    <property type="expression patterns" value="baseline"/>
</dbReference>
<evidence type="ECO:0000259" key="1">
    <source>
        <dbReference type="Pfam" id="PF13966"/>
    </source>
</evidence>
<sequence length="564" mass="64144">MKACVFGGNLSVLVNGCPTGEINIQRGLKQGDPLALFLFLLVAEGFGGAMRTAVEINLFKGFSIHRDGPSISHLQYADDTLCIGEVSVDNLWTLKAILRGFELASGLKVNFWKSCLMGVNESDDFMEVACSFLNCIKGRIPFKYLGLPVGANPRRESTWSPLIVSLRKKLNSWGHKHLSLGGRLVLINSVLNSLPIFFLSYMKTPAQVIKKVTRIQREFLWGGVNGGRKLSWIKWRVVCQEKKNGGLGVRDIKLVNLSLLMKWRWRLLQREDVGLWKDVLAAKYGNHILMKAVWPSGTIPHNASLWWKDICRLEDCVESKNWVEELVVRSLGDGACTGFWYDKWMGGDLLCTKFPRLFSLSLQKQATVRELVEVDGDRKTWNFLWRRSLFIWEEESVNQLLALLENANFSNLADNWRWVGDPDGVFSVKSAYETLMKDMVIGPSLLPFEAKIFSKIWESPTPSKVIVFSWQLLYDRVPTKANLILRGILPIENGSNCVWCDNIRESALHLFLHCKVAIDVWNAIFKWLGVVIVLPPNLFYLYDCLSDAAVNKKSQKAFRLIWHS</sequence>
<dbReference type="AlphaFoldDB" id="A0A2K3LJ16"/>
<evidence type="ECO:0000313" key="2">
    <source>
        <dbReference type="EMBL" id="PNX78535.1"/>
    </source>
</evidence>
<dbReference type="STRING" id="57577.A0A2K3LJ16"/>
<proteinExistence type="predicted"/>
<dbReference type="PANTHER" id="PTHR33116:SF78">
    <property type="entry name" value="OS12G0587133 PROTEIN"/>
    <property type="match status" value="1"/>
</dbReference>